<dbReference type="PANTHER" id="PTHR11422">
    <property type="entry name" value="T-CELL SURFACE GLYCOPROTEIN CD4"/>
    <property type="match status" value="1"/>
</dbReference>
<dbReference type="PANTHER" id="PTHR11422:SF0">
    <property type="entry name" value="T-CELL SURFACE GLYCOPROTEIN CD4"/>
    <property type="match status" value="1"/>
</dbReference>
<keyword evidence="1" id="KW-0472">Membrane</keyword>
<evidence type="ECO:0000256" key="2">
    <source>
        <dbReference type="SAM" id="SignalP"/>
    </source>
</evidence>
<protein>
    <recommendedName>
        <fullName evidence="3">Ig-like domain-containing protein</fullName>
    </recommendedName>
</protein>
<feature type="signal peptide" evidence="2">
    <location>
        <begin position="1"/>
        <end position="20"/>
    </location>
</feature>
<organism evidence="4 5">
    <name type="scientific">Hemibagrus wyckioides</name>
    <dbReference type="NCBI Taxonomy" id="337641"/>
    <lineage>
        <taxon>Eukaryota</taxon>
        <taxon>Metazoa</taxon>
        <taxon>Chordata</taxon>
        <taxon>Craniata</taxon>
        <taxon>Vertebrata</taxon>
        <taxon>Euteleostomi</taxon>
        <taxon>Actinopterygii</taxon>
        <taxon>Neopterygii</taxon>
        <taxon>Teleostei</taxon>
        <taxon>Ostariophysi</taxon>
        <taxon>Siluriformes</taxon>
        <taxon>Bagridae</taxon>
        <taxon>Hemibagrus</taxon>
    </lineage>
</organism>
<keyword evidence="1" id="KW-0812">Transmembrane</keyword>
<feature type="transmembrane region" description="Helical" evidence="1">
    <location>
        <begin position="423"/>
        <end position="447"/>
    </location>
</feature>
<proteinExistence type="predicted"/>
<dbReference type="OrthoDB" id="8657369at2759"/>
<dbReference type="InterPro" id="IPR013783">
    <property type="entry name" value="Ig-like_fold"/>
</dbReference>
<dbReference type="SUPFAM" id="SSF48726">
    <property type="entry name" value="Immunoglobulin"/>
    <property type="match status" value="3"/>
</dbReference>
<keyword evidence="5" id="KW-1185">Reference proteome</keyword>
<dbReference type="InterPro" id="IPR007110">
    <property type="entry name" value="Ig-like_dom"/>
</dbReference>
<keyword evidence="2" id="KW-0732">Signal</keyword>
<dbReference type="EMBL" id="JAHKSW010000001">
    <property type="protein sequence ID" value="KAG7335810.1"/>
    <property type="molecule type" value="Genomic_DNA"/>
</dbReference>
<dbReference type="InterPro" id="IPR003599">
    <property type="entry name" value="Ig_sub"/>
</dbReference>
<feature type="domain" description="Ig-like" evidence="3">
    <location>
        <begin position="130"/>
        <end position="204"/>
    </location>
</feature>
<name>A0A9D3SUV5_9TELE</name>
<evidence type="ECO:0000313" key="5">
    <source>
        <dbReference type="Proteomes" id="UP000824219"/>
    </source>
</evidence>
<evidence type="ECO:0000313" key="4">
    <source>
        <dbReference type="EMBL" id="KAG7335810.1"/>
    </source>
</evidence>
<dbReference type="AlphaFoldDB" id="A0A9D3SUV5"/>
<dbReference type="InterPro" id="IPR036179">
    <property type="entry name" value="Ig-like_dom_sf"/>
</dbReference>
<feature type="chain" id="PRO_5039550759" description="Ig-like domain-containing protein" evidence="2">
    <location>
        <begin position="21"/>
        <end position="476"/>
    </location>
</feature>
<feature type="domain" description="Ig-like" evidence="3">
    <location>
        <begin position="328"/>
        <end position="412"/>
    </location>
</feature>
<evidence type="ECO:0000256" key="1">
    <source>
        <dbReference type="SAM" id="Phobius"/>
    </source>
</evidence>
<dbReference type="Proteomes" id="UP000824219">
    <property type="component" value="Linkage Group LG01"/>
</dbReference>
<accession>A0A9D3SUV5</accession>
<keyword evidence="1" id="KW-1133">Transmembrane helix</keyword>
<comment type="caution">
    <text evidence="4">The sequence shown here is derived from an EMBL/GenBank/DDBJ whole genome shotgun (WGS) entry which is preliminary data.</text>
</comment>
<reference evidence="4 5" key="1">
    <citation type="submission" date="2021-06" db="EMBL/GenBank/DDBJ databases">
        <title>Chromosome-level genome assembly of the red-tail catfish (Hemibagrus wyckioides).</title>
        <authorList>
            <person name="Shao F."/>
        </authorList>
    </citation>
    <scope>NUCLEOTIDE SEQUENCE [LARGE SCALE GENOMIC DNA]</scope>
    <source>
        <strain evidence="4">EC202008001</strain>
        <tissue evidence="4">Blood</tissue>
    </source>
</reference>
<dbReference type="SMART" id="SM00409">
    <property type="entry name" value="IG"/>
    <property type="match status" value="4"/>
</dbReference>
<evidence type="ECO:0000259" key="3">
    <source>
        <dbReference type="PROSITE" id="PS50835"/>
    </source>
</evidence>
<dbReference type="Gene3D" id="2.60.40.10">
    <property type="entry name" value="Immunoglobulins"/>
    <property type="match status" value="4"/>
</dbReference>
<dbReference type="PROSITE" id="PS50835">
    <property type="entry name" value="IG_LIKE"/>
    <property type="match status" value="2"/>
</dbReference>
<gene>
    <name evidence="4" type="ORF">KOW79_000503</name>
</gene>
<sequence length="476" mass="52474">MSFLLVLLLLLVQAHSYAKAAQVVVLAQAGKPVTIPRKPWGKTENIHVNWEFNDTILISRNPTASSQKDVPLNWQGRISLTTDFSLHISNVTAIDFGIFKCDQHELVNSISDTYKLYQVTMSTLAVLLSGDDLSLSCEINREGFNLVRPTVRWLGPDDKTYQGQSTENKYTLKVPKISSIHHGNWICEVQYGVNSLLNAMTNVVIVDLAPSSPDPIYAADSSSNFALPCSFSSKISWSLVNATGVKGGSWSFISADSSKSISPLLKLHPNPSPVWKIPNGTSSYLMESEVKNQDLSVKISKVSIMHRGQFTCSLDLKKKSLSQSVLVEVLQVISSAGKPIYEGSKLNLTCTLGHPMPPDLEVTWKAPTGSSLPNLSPHPTELSIPGVRLKDSGQWACELKKNATVLATATIRLKIEKAPVNTWLVVGIFVGLLVLILLAVIAVIIICRRRKVMKYTRRKRKFCCCKNPQPKGFYKT</sequence>